<dbReference type="AlphaFoldDB" id="A0A8X6U8R4"/>
<organism evidence="3 4">
    <name type="scientific">Nephila pilipes</name>
    <name type="common">Giant wood spider</name>
    <name type="synonym">Nephila maculata</name>
    <dbReference type="NCBI Taxonomy" id="299642"/>
    <lineage>
        <taxon>Eukaryota</taxon>
        <taxon>Metazoa</taxon>
        <taxon>Ecdysozoa</taxon>
        <taxon>Arthropoda</taxon>
        <taxon>Chelicerata</taxon>
        <taxon>Arachnida</taxon>
        <taxon>Araneae</taxon>
        <taxon>Araneomorphae</taxon>
        <taxon>Entelegynae</taxon>
        <taxon>Araneoidea</taxon>
        <taxon>Nephilidae</taxon>
        <taxon>Nephila</taxon>
    </lineage>
</organism>
<dbReference type="EMBL" id="BMAW01074555">
    <property type="protein sequence ID" value="GFT92771.1"/>
    <property type="molecule type" value="Genomic_DNA"/>
</dbReference>
<feature type="non-terminal residue" evidence="3">
    <location>
        <position position="49"/>
    </location>
</feature>
<proteinExistence type="predicted"/>
<evidence type="ECO:0000256" key="1">
    <source>
        <dbReference type="SAM" id="Coils"/>
    </source>
</evidence>
<comment type="caution">
    <text evidence="3">The sequence shown here is derived from an EMBL/GenBank/DDBJ whole genome shotgun (WGS) entry which is preliminary data.</text>
</comment>
<keyword evidence="4" id="KW-1185">Reference proteome</keyword>
<dbReference type="Proteomes" id="UP000887013">
    <property type="component" value="Unassembled WGS sequence"/>
</dbReference>
<gene>
    <name evidence="2" type="ORF">NPIL_669361</name>
    <name evidence="3" type="ORF">NPIL_673491</name>
</gene>
<dbReference type="EMBL" id="BMAW01108072">
    <property type="protein sequence ID" value="GFT32226.1"/>
    <property type="molecule type" value="Genomic_DNA"/>
</dbReference>
<protein>
    <submittedName>
        <fullName evidence="3">Uncharacterized protein</fullName>
    </submittedName>
</protein>
<reference evidence="3" key="1">
    <citation type="submission" date="2020-08" db="EMBL/GenBank/DDBJ databases">
        <title>Multicomponent nature underlies the extraordinary mechanical properties of spider dragline silk.</title>
        <authorList>
            <person name="Kono N."/>
            <person name="Nakamura H."/>
            <person name="Mori M."/>
            <person name="Yoshida Y."/>
            <person name="Ohtoshi R."/>
            <person name="Malay A.D."/>
            <person name="Moran D.A.P."/>
            <person name="Tomita M."/>
            <person name="Numata K."/>
            <person name="Arakawa K."/>
        </authorList>
    </citation>
    <scope>NUCLEOTIDE SEQUENCE</scope>
</reference>
<dbReference type="Gene3D" id="6.10.250.1080">
    <property type="match status" value="1"/>
</dbReference>
<sequence>AKLNQCQNECSSLRDEVQELQLVRDDLQQYVRKLEQKNDDFERATRASL</sequence>
<name>A0A8X6U8R4_NEPPI</name>
<keyword evidence="1" id="KW-0175">Coiled coil</keyword>
<feature type="coiled-coil region" evidence="1">
    <location>
        <begin position="3"/>
        <end position="47"/>
    </location>
</feature>
<evidence type="ECO:0000313" key="3">
    <source>
        <dbReference type="EMBL" id="GFT92771.1"/>
    </source>
</evidence>
<feature type="non-terminal residue" evidence="3">
    <location>
        <position position="1"/>
    </location>
</feature>
<dbReference type="OrthoDB" id="5877028at2759"/>
<evidence type="ECO:0000313" key="4">
    <source>
        <dbReference type="Proteomes" id="UP000887013"/>
    </source>
</evidence>
<accession>A0A8X6U8R4</accession>
<evidence type="ECO:0000313" key="2">
    <source>
        <dbReference type="EMBL" id="GFT32226.1"/>
    </source>
</evidence>